<comment type="catalytic activity">
    <reaction evidence="6 8 9">
        <text>an N-acyl-L-alpha-aminoacyl-tRNA + H2O = an N-acyl-L-amino acid + a tRNA + H(+)</text>
        <dbReference type="Rhea" id="RHEA:54448"/>
        <dbReference type="Rhea" id="RHEA-COMP:10123"/>
        <dbReference type="Rhea" id="RHEA-COMP:13883"/>
        <dbReference type="ChEBI" id="CHEBI:15377"/>
        <dbReference type="ChEBI" id="CHEBI:15378"/>
        <dbReference type="ChEBI" id="CHEBI:59874"/>
        <dbReference type="ChEBI" id="CHEBI:78442"/>
        <dbReference type="ChEBI" id="CHEBI:138191"/>
        <dbReference type="EC" id="3.1.1.29"/>
    </reaction>
</comment>
<dbReference type="Proteomes" id="UP000196778">
    <property type="component" value="Unassembled WGS sequence"/>
</dbReference>
<organism evidence="11 12">
    <name type="scientific">Mycetocola reblochoni REB411</name>
    <dbReference type="NCBI Taxonomy" id="1255698"/>
    <lineage>
        <taxon>Bacteria</taxon>
        <taxon>Bacillati</taxon>
        <taxon>Actinomycetota</taxon>
        <taxon>Actinomycetes</taxon>
        <taxon>Micrococcales</taxon>
        <taxon>Microbacteriaceae</taxon>
        <taxon>Mycetocola</taxon>
    </lineage>
</organism>
<dbReference type="PANTHER" id="PTHR17224">
    <property type="entry name" value="PEPTIDYL-TRNA HYDROLASE"/>
    <property type="match status" value="1"/>
</dbReference>
<keyword evidence="3 8" id="KW-0378">Hydrolase</keyword>
<feature type="binding site" evidence="8">
    <location>
        <position position="168"/>
    </location>
    <ligand>
        <name>tRNA</name>
        <dbReference type="ChEBI" id="CHEBI:17843"/>
    </ligand>
</feature>
<dbReference type="GO" id="GO:0004045">
    <property type="term" value="F:peptidyl-tRNA hydrolase activity"/>
    <property type="evidence" value="ECO:0007669"/>
    <property type="project" value="UniProtKB-UniRule"/>
</dbReference>
<feature type="binding site" evidence="8">
    <location>
        <position position="122"/>
    </location>
    <ligand>
        <name>tRNA</name>
        <dbReference type="ChEBI" id="CHEBI:17843"/>
    </ligand>
</feature>
<accession>A0A1R4I742</accession>
<dbReference type="AlphaFoldDB" id="A0A1R4I742"/>
<feature type="site" description="Discriminates between blocked and unblocked aminoacyl-tRNA" evidence="8">
    <location>
        <position position="63"/>
    </location>
</feature>
<dbReference type="EC" id="3.1.1.29" evidence="1 8"/>
<feature type="site" description="Stabilizes the basic form of H active site to accept a proton" evidence="8">
    <location>
        <position position="147"/>
    </location>
</feature>
<comment type="subunit">
    <text evidence="8">Monomer.</text>
</comment>
<proteinExistence type="inferred from homology"/>
<dbReference type="GO" id="GO:0000049">
    <property type="term" value="F:tRNA binding"/>
    <property type="evidence" value="ECO:0007669"/>
    <property type="project" value="UniProtKB-UniRule"/>
</dbReference>
<dbReference type="GO" id="GO:0005737">
    <property type="term" value="C:cytoplasm"/>
    <property type="evidence" value="ECO:0007669"/>
    <property type="project" value="UniProtKB-SubCell"/>
</dbReference>
<evidence type="ECO:0000256" key="3">
    <source>
        <dbReference type="ARBA" id="ARBA00022801"/>
    </source>
</evidence>
<dbReference type="InterPro" id="IPR001328">
    <property type="entry name" value="Pept_tRNA_hydro"/>
</dbReference>
<feature type="binding site" evidence="8">
    <location>
        <position position="120"/>
    </location>
    <ligand>
        <name>tRNA</name>
        <dbReference type="ChEBI" id="CHEBI:17843"/>
    </ligand>
</feature>
<dbReference type="InterPro" id="IPR018171">
    <property type="entry name" value="Pept_tRNA_hydro_CS"/>
</dbReference>
<evidence type="ECO:0000256" key="10">
    <source>
        <dbReference type="RuleBase" id="RU004320"/>
    </source>
</evidence>
<feature type="binding site" evidence="8">
    <location>
        <position position="68"/>
    </location>
    <ligand>
        <name>tRNA</name>
        <dbReference type="ChEBI" id="CHEBI:17843"/>
    </ligand>
</feature>
<name>A0A1R4I742_9MICO</name>
<dbReference type="FunFam" id="3.40.50.1470:FF:000001">
    <property type="entry name" value="Peptidyl-tRNA hydrolase"/>
    <property type="match status" value="1"/>
</dbReference>
<dbReference type="Gene3D" id="3.40.50.1470">
    <property type="entry name" value="Peptidyl-tRNA hydrolase"/>
    <property type="match status" value="1"/>
</dbReference>
<evidence type="ECO:0000313" key="12">
    <source>
        <dbReference type="Proteomes" id="UP000196778"/>
    </source>
</evidence>
<keyword evidence="4 8" id="KW-0694">RNA-binding</keyword>
<evidence type="ECO:0000256" key="7">
    <source>
        <dbReference type="ARBA" id="ARBA00050038"/>
    </source>
</evidence>
<comment type="function">
    <text evidence="8">Catalyzes the release of premature peptidyl moieties from peptidyl-tRNA molecules trapped in stalled 50S ribosomal subunits, and thus maintains levels of free tRNAs and 50S ribosomes.</text>
</comment>
<evidence type="ECO:0000256" key="4">
    <source>
        <dbReference type="ARBA" id="ARBA00022884"/>
    </source>
</evidence>
<sequence>MTPTPARGLLDQIRRLAGVALSGRPGRTPTPPGAHPLGLGDIDQKEGGPDMAARTRVIVGLGNPGDRYAATRHNIGQMVVDELAARAGARWGSHKANARVAEAWNRPGGTKMILAKPNSFMNLSGGPVQALCRFYSVAPEDLIVVHDELDIPFDTIRLKRGGGHGGHNGLRDIIPAVGSADFTRVRMGIGRPPGRQDVADFVLSGFSSSERAALANHVSDGADAVELLLDSDLATAQQRVHAPADPR</sequence>
<comment type="subcellular location">
    <subcellularLocation>
        <location evidence="8">Cytoplasm</location>
    </subcellularLocation>
</comment>
<dbReference type="PROSITE" id="PS01196">
    <property type="entry name" value="PEPT_TRNA_HYDROL_2"/>
    <property type="match status" value="1"/>
</dbReference>
<protein>
    <recommendedName>
        <fullName evidence="7 8">Peptidyl-tRNA hydrolase</fullName>
        <shortName evidence="8">Pth</shortName>
        <ecNumber evidence="1 8">3.1.1.29</ecNumber>
    </recommendedName>
</protein>
<feature type="active site" description="Proton acceptor" evidence="8">
    <location>
        <position position="73"/>
    </location>
</feature>
<gene>
    <name evidence="8" type="primary">pth</name>
    <name evidence="11" type="ORF">FM119_00075</name>
</gene>
<comment type="function">
    <text evidence="8">Hydrolyzes ribosome-free peptidyl-tRNAs (with 1 or more amino acids incorporated), which drop off the ribosome during protein synthesis, or as a result of ribosome stalling.</text>
</comment>
<dbReference type="Pfam" id="PF01195">
    <property type="entry name" value="Pept_tRNA_hydro"/>
    <property type="match status" value="1"/>
</dbReference>
<dbReference type="InterPro" id="IPR036416">
    <property type="entry name" value="Pept_tRNA_hydro_sf"/>
</dbReference>
<comment type="similarity">
    <text evidence="5 8 10">Belongs to the PTH family.</text>
</comment>
<keyword evidence="2 8" id="KW-0820">tRNA-binding</keyword>
<evidence type="ECO:0000256" key="8">
    <source>
        <dbReference type="HAMAP-Rule" id="MF_00083"/>
    </source>
</evidence>
<evidence type="ECO:0000313" key="11">
    <source>
        <dbReference type="EMBL" id="SJN15434.1"/>
    </source>
</evidence>
<evidence type="ECO:0000256" key="1">
    <source>
        <dbReference type="ARBA" id="ARBA00013260"/>
    </source>
</evidence>
<keyword evidence="12" id="KW-1185">Reference proteome</keyword>
<reference evidence="12" key="1">
    <citation type="submission" date="2017-02" db="EMBL/GenBank/DDBJ databases">
        <authorList>
            <person name="Dridi B."/>
        </authorList>
    </citation>
    <scope>NUCLEOTIDE SEQUENCE [LARGE SCALE GENOMIC DNA]</scope>
    <source>
        <strain evidence="12">EB411</strain>
    </source>
</reference>
<dbReference type="SUPFAM" id="SSF53178">
    <property type="entry name" value="Peptidyl-tRNA hydrolase-like"/>
    <property type="match status" value="1"/>
</dbReference>
<evidence type="ECO:0000256" key="9">
    <source>
        <dbReference type="RuleBase" id="RU000673"/>
    </source>
</evidence>
<dbReference type="PROSITE" id="PS01195">
    <property type="entry name" value="PEPT_TRNA_HYDROL_1"/>
    <property type="match status" value="1"/>
</dbReference>
<evidence type="ECO:0000256" key="2">
    <source>
        <dbReference type="ARBA" id="ARBA00022555"/>
    </source>
</evidence>
<dbReference type="NCBIfam" id="TIGR00447">
    <property type="entry name" value="pth"/>
    <property type="match status" value="1"/>
</dbReference>
<keyword evidence="8" id="KW-0963">Cytoplasm</keyword>
<dbReference type="EMBL" id="FUKR01000001">
    <property type="protein sequence ID" value="SJN15434.1"/>
    <property type="molecule type" value="Genomic_DNA"/>
</dbReference>
<dbReference type="GO" id="GO:0072344">
    <property type="term" value="P:rescue of stalled ribosome"/>
    <property type="evidence" value="ECO:0007669"/>
    <property type="project" value="UniProtKB-UniRule"/>
</dbReference>
<dbReference type="CDD" id="cd00462">
    <property type="entry name" value="PTH"/>
    <property type="match status" value="1"/>
</dbReference>
<evidence type="ECO:0000256" key="5">
    <source>
        <dbReference type="ARBA" id="ARBA00038063"/>
    </source>
</evidence>
<dbReference type="HAMAP" id="MF_00083">
    <property type="entry name" value="Pept_tRNA_hydro_bact"/>
    <property type="match status" value="1"/>
</dbReference>
<dbReference type="GO" id="GO:0006515">
    <property type="term" value="P:protein quality control for misfolded or incompletely synthesized proteins"/>
    <property type="evidence" value="ECO:0007669"/>
    <property type="project" value="UniProtKB-UniRule"/>
</dbReference>
<evidence type="ECO:0000256" key="6">
    <source>
        <dbReference type="ARBA" id="ARBA00048707"/>
    </source>
</evidence>
<dbReference type="PANTHER" id="PTHR17224:SF1">
    <property type="entry name" value="PEPTIDYL-TRNA HYDROLASE"/>
    <property type="match status" value="1"/>
</dbReference>